<dbReference type="STRING" id="1515612.SKP52_03165"/>
<gene>
    <name evidence="1" type="ORF">SKP52_03165</name>
</gene>
<name>A0A0A7PHY7_9SPHN</name>
<protein>
    <submittedName>
        <fullName evidence="1">Uncharacterized protein</fullName>
    </submittedName>
</protein>
<dbReference type="RefSeq" id="WP_039571628.1">
    <property type="nucleotide sequence ID" value="NZ_CP009122.1"/>
</dbReference>
<organism evidence="1 2">
    <name type="scientific">Sphingopyxis fribergensis</name>
    <dbReference type="NCBI Taxonomy" id="1515612"/>
    <lineage>
        <taxon>Bacteria</taxon>
        <taxon>Pseudomonadati</taxon>
        <taxon>Pseudomonadota</taxon>
        <taxon>Alphaproteobacteria</taxon>
        <taxon>Sphingomonadales</taxon>
        <taxon>Sphingomonadaceae</taxon>
        <taxon>Sphingopyxis</taxon>
    </lineage>
</organism>
<sequence length="108" mass="11781">MMRWSPAQPPRPGCPHRRLRVLLMRELPHGLSVGASTFRPWASASFVGARHIFPCTLAAGDGAALCRVLQDRLSATEWALPGHIVADVAVECGADPQMLRIEILTVED</sequence>
<dbReference type="AlphaFoldDB" id="A0A0A7PHY7"/>
<dbReference type="Proteomes" id="UP000030907">
    <property type="component" value="Chromosome"/>
</dbReference>
<proteinExistence type="predicted"/>
<evidence type="ECO:0000313" key="2">
    <source>
        <dbReference type="Proteomes" id="UP000030907"/>
    </source>
</evidence>
<reference evidence="1 2" key="1">
    <citation type="journal article" date="2015" name="Int. J. Syst. Evol. Microbiol.">
        <title>Description of Sphingopyxis fribergensis sp. nov. - a soil bacterium with the ability to degrade styrene and phenylacetic acid.</title>
        <authorList>
            <person name="Oelschlagel M."/>
            <person name="Ruckert C."/>
            <person name="Kalinowski J."/>
            <person name="Schmidt G."/>
            <person name="Schlomann M."/>
            <person name="Tischler D."/>
        </authorList>
    </citation>
    <scope>NUCLEOTIDE SEQUENCE [LARGE SCALE GENOMIC DNA]</scope>
    <source>
        <strain evidence="1 2">Kp5.2</strain>
    </source>
</reference>
<keyword evidence="2" id="KW-1185">Reference proteome</keyword>
<evidence type="ECO:0000313" key="1">
    <source>
        <dbReference type="EMBL" id="AJA07562.1"/>
    </source>
</evidence>
<accession>A0A0A7PHY7</accession>
<dbReference type="EMBL" id="CP009122">
    <property type="protein sequence ID" value="AJA07562.1"/>
    <property type="molecule type" value="Genomic_DNA"/>
</dbReference>
<dbReference type="KEGG" id="sphk:SKP52_03165"/>
<dbReference type="HOGENOM" id="CLU_156605_0_0_5"/>